<keyword evidence="5 18" id="KW-0812">Transmembrane</keyword>
<dbReference type="HOGENOM" id="CLU_002753_3_3_1"/>
<dbReference type="InterPro" id="IPR058857">
    <property type="entry name" value="GAIN_ADGRG2/6"/>
</dbReference>
<feature type="region of interest" description="Disordered" evidence="17">
    <location>
        <begin position="108"/>
        <end position="137"/>
    </location>
</feature>
<evidence type="ECO:0000256" key="15">
    <source>
        <dbReference type="ARBA" id="ARBA00083924"/>
    </source>
</evidence>
<dbReference type="SUPFAM" id="SSF81321">
    <property type="entry name" value="Family A G protein-coupled receptor-like"/>
    <property type="match status" value="1"/>
</dbReference>
<dbReference type="Pfam" id="PF01825">
    <property type="entry name" value="GPS"/>
    <property type="match status" value="1"/>
</dbReference>
<feature type="transmembrane region" description="Helical" evidence="18">
    <location>
        <begin position="552"/>
        <end position="574"/>
    </location>
</feature>
<keyword evidence="13" id="KW-0807">Transducer</keyword>
<dbReference type="PANTHER" id="PTHR12011">
    <property type="entry name" value="ADHESION G-PROTEIN COUPLED RECEPTOR"/>
    <property type="match status" value="1"/>
</dbReference>
<dbReference type="GO" id="GO:0007166">
    <property type="term" value="P:cell surface receptor signaling pathway"/>
    <property type="evidence" value="ECO:0007669"/>
    <property type="project" value="InterPro"/>
</dbReference>
<dbReference type="PRINTS" id="PR00249">
    <property type="entry name" value="GPCRSECRETIN"/>
</dbReference>
<dbReference type="Gene3D" id="1.20.1070.10">
    <property type="entry name" value="Rhodopsin 7-helix transmembrane proteins"/>
    <property type="match status" value="1"/>
</dbReference>
<feature type="domain" description="GAIN-B" evidence="19">
    <location>
        <begin position="281"/>
        <end position="435"/>
    </location>
</feature>
<dbReference type="FunFam" id="1.20.1070.10:FF:000043">
    <property type="entry name" value="adhesion G-protein coupled receptor G2 isoform X1"/>
    <property type="match status" value="1"/>
</dbReference>
<comment type="subunit">
    <text evidence="16">Heterodimer of 2 chains generated by proteolytic processing; the large extracellular N-terminal fragment and the membrane-bound C-terminal fragment predominantly remain associated and non-covalently linked. Interacts with CFTR.</text>
</comment>
<keyword evidence="8" id="KW-0297">G-protein coupled receptor</keyword>
<keyword evidence="6" id="KW-0732">Signal</keyword>
<evidence type="ECO:0000256" key="11">
    <source>
        <dbReference type="ARBA" id="ARBA00023170"/>
    </source>
</evidence>
<evidence type="ECO:0000256" key="13">
    <source>
        <dbReference type="ARBA" id="ARBA00023224"/>
    </source>
</evidence>
<sequence>MKNILTYDRDVFRLAPCNWSPQSALRLLNSSSCWVSSSLGFSEVCPENKNYSVYRPNRPETCSASESLAVLLNETCARQNNETNPTQMPDTTFLTNITTPLPTNYTTTLPNNSTNNYTTPAPANNTTKFTSSSTTTSVNSSVTNFTEPFKMTTEASTKNITTVIRPSPLLDPNTDLSSLNSSEVERLVSELENLVSGPNVSLGVGQLVVGVVSNLLNASKKALASSSQKLIRVVDTVGLKLVLDSDIKNITSKSLALAVKKIDGANFKETSFSIADPSNLQVWSSSSRVVRDVRSQTPSSTAATITLPAVLLDNLSPVQQSLVSRIQFNFYQKSTVFVDNSLVSSKLNSYILGTSVANLSLSNLKDSVVFRLRNLEPVMSGYVPRCVYWDFNQNNRSGGWSNAGCSVANFTAEETVCSCNHLTSFGVLLDLSRTGISDPVQATILTFITYIGCGISAIFLSITLLTYIAFEKVRKDIPSKILIQLCTALMLLNLVFLLDAWLALYRNAVGLCISVAFFLHYFLLVSFTWMALEAFHMYLALVKVFNIYVRRYMLKFSLIGWGVPLIIVIIVIAVNKDNYGLMSYGRFPDGSTDDFCWILNDTVFYVAVVAYFGLVFLLNLCMFIAVMVQLCRIKRKNPHNSQHRSALQDLRSAAGLTFLLGLTWGFAFFAWGPVNLAFMYLFAIFNSLQGFFIFIFHCAIKENVRKQWRMYLCCGELRQIENSEWSRTQTQKTKKRAGVAEGSFNSSNSNNISSNSSTYLVSESSDQVSGHSNPYEDVNVGTLSEPSLDVVLNDISNNRLRTKKGR</sequence>
<dbReference type="GO" id="GO:0004930">
    <property type="term" value="F:G protein-coupled receptor activity"/>
    <property type="evidence" value="ECO:0000318"/>
    <property type="project" value="GO_Central"/>
</dbReference>
<reference evidence="21" key="2">
    <citation type="submission" date="2025-08" db="UniProtKB">
        <authorList>
            <consortium name="Ensembl"/>
        </authorList>
    </citation>
    <scope>IDENTIFICATION</scope>
</reference>
<dbReference type="PROSITE" id="PS50221">
    <property type="entry name" value="GAIN_B"/>
    <property type="match status" value="1"/>
</dbReference>
<dbReference type="eggNOG" id="KOG4193">
    <property type="taxonomic scope" value="Eukaryota"/>
</dbReference>
<dbReference type="GO" id="GO:0005886">
    <property type="term" value="C:plasma membrane"/>
    <property type="evidence" value="ECO:0000318"/>
    <property type="project" value="GO_Central"/>
</dbReference>
<dbReference type="Pfam" id="PF26574">
    <property type="entry name" value="GAIN_ADGRG2"/>
    <property type="match status" value="1"/>
</dbReference>
<evidence type="ECO:0000256" key="4">
    <source>
        <dbReference type="ARBA" id="ARBA00022553"/>
    </source>
</evidence>
<evidence type="ECO:0000259" key="20">
    <source>
        <dbReference type="PROSITE" id="PS50261"/>
    </source>
</evidence>
<dbReference type="InterPro" id="IPR057244">
    <property type="entry name" value="GAIN_B"/>
</dbReference>
<keyword evidence="4" id="KW-0597">Phosphoprotein</keyword>
<feature type="transmembrane region" description="Helical" evidence="18">
    <location>
        <begin position="482"/>
        <end position="502"/>
    </location>
</feature>
<evidence type="ECO:0000256" key="6">
    <source>
        <dbReference type="ARBA" id="ARBA00022729"/>
    </source>
</evidence>
<evidence type="ECO:0000256" key="2">
    <source>
        <dbReference type="ARBA" id="ARBA00007343"/>
    </source>
</evidence>
<dbReference type="SMART" id="SM00303">
    <property type="entry name" value="GPS"/>
    <property type="match status" value="1"/>
</dbReference>
<feature type="transmembrane region" description="Helical" evidence="18">
    <location>
        <begin position="652"/>
        <end position="671"/>
    </location>
</feature>
<dbReference type="Proteomes" id="UP000018468">
    <property type="component" value="Linkage group LG3"/>
</dbReference>
<dbReference type="FunFam" id="2.60.220.50:FF:000003">
    <property type="entry name" value="adhesion G-protein coupled receptor G2 isoform X2"/>
    <property type="match status" value="1"/>
</dbReference>
<dbReference type="Bgee" id="ENSLOCG00000003856">
    <property type="expression patterns" value="Expressed in larva and 7 other cell types or tissues"/>
</dbReference>
<dbReference type="PROSITE" id="PS00650">
    <property type="entry name" value="G_PROTEIN_RECEP_F2_2"/>
    <property type="match status" value="1"/>
</dbReference>
<name>W5M896_LEPOC</name>
<dbReference type="EMBL" id="AHAT01003199">
    <property type="status" value="NOT_ANNOTATED_CDS"/>
    <property type="molecule type" value="Genomic_DNA"/>
</dbReference>
<dbReference type="InterPro" id="IPR017981">
    <property type="entry name" value="GPCR_2-like_7TM"/>
</dbReference>
<evidence type="ECO:0000256" key="5">
    <source>
        <dbReference type="ARBA" id="ARBA00022692"/>
    </source>
</evidence>
<evidence type="ECO:0000259" key="19">
    <source>
        <dbReference type="PROSITE" id="PS50221"/>
    </source>
</evidence>
<dbReference type="PROSITE" id="PS50261">
    <property type="entry name" value="G_PROTEIN_RECEP_F2_4"/>
    <property type="match status" value="1"/>
</dbReference>
<comment type="subcellular location">
    <subcellularLocation>
        <location evidence="1">Apical cell membrane</location>
        <topology evidence="1">Multi-pass membrane protein</topology>
    </subcellularLocation>
</comment>
<dbReference type="InterPro" id="IPR000832">
    <property type="entry name" value="GPCR_2_secretin-like"/>
</dbReference>
<evidence type="ECO:0000256" key="7">
    <source>
        <dbReference type="ARBA" id="ARBA00022989"/>
    </source>
</evidence>
<evidence type="ECO:0000256" key="10">
    <source>
        <dbReference type="ARBA" id="ARBA00023157"/>
    </source>
</evidence>
<feature type="region of interest" description="Disordered" evidence="17">
    <location>
        <begin position="726"/>
        <end position="757"/>
    </location>
</feature>
<feature type="transmembrane region" description="Helical" evidence="18">
    <location>
        <begin position="603"/>
        <end position="631"/>
    </location>
</feature>
<dbReference type="AlphaFoldDB" id="W5M896"/>
<evidence type="ECO:0000256" key="9">
    <source>
        <dbReference type="ARBA" id="ARBA00023136"/>
    </source>
</evidence>
<evidence type="ECO:0000256" key="14">
    <source>
        <dbReference type="ARBA" id="ARBA00069918"/>
    </source>
</evidence>
<dbReference type="InParanoid" id="W5M896"/>
<keyword evidence="12" id="KW-0325">Glycoprotein</keyword>
<dbReference type="PANTHER" id="PTHR12011:SF264">
    <property type="entry name" value="ADHESION G-PROTEIN COUPLED RECEPTOR G2"/>
    <property type="match status" value="1"/>
</dbReference>
<proteinExistence type="inferred from homology"/>
<feature type="transmembrane region" description="Helical" evidence="18">
    <location>
        <begin position="508"/>
        <end position="532"/>
    </location>
</feature>
<evidence type="ECO:0000256" key="16">
    <source>
        <dbReference type="ARBA" id="ARBA00093560"/>
    </source>
</evidence>
<evidence type="ECO:0000256" key="8">
    <source>
        <dbReference type="ARBA" id="ARBA00023040"/>
    </source>
</evidence>
<dbReference type="InterPro" id="IPR017983">
    <property type="entry name" value="GPCR_2_secretin-like_CS"/>
</dbReference>
<feature type="transmembrane region" description="Helical" evidence="18">
    <location>
        <begin position="677"/>
        <end position="700"/>
    </location>
</feature>
<keyword evidence="22" id="KW-1185">Reference proteome</keyword>
<keyword evidence="9 18" id="KW-0472">Membrane</keyword>
<keyword evidence="7 18" id="KW-1133">Transmembrane helix</keyword>
<dbReference type="Gene3D" id="2.60.220.50">
    <property type="match status" value="1"/>
</dbReference>
<evidence type="ECO:0000256" key="3">
    <source>
        <dbReference type="ARBA" id="ARBA00022475"/>
    </source>
</evidence>
<keyword evidence="3" id="KW-1003">Cell membrane</keyword>
<reference evidence="21" key="3">
    <citation type="submission" date="2025-09" db="UniProtKB">
        <authorList>
            <consortium name="Ensembl"/>
        </authorList>
    </citation>
    <scope>IDENTIFICATION</scope>
</reference>
<dbReference type="STRING" id="7918.ENSLOCP00000004604"/>
<evidence type="ECO:0000256" key="17">
    <source>
        <dbReference type="SAM" id="MobiDB-lite"/>
    </source>
</evidence>
<accession>W5M896</accession>
<dbReference type="Ensembl" id="ENSLOCT00000004612.1">
    <property type="protein sequence ID" value="ENSLOCP00000004604.1"/>
    <property type="gene ID" value="ENSLOCG00000003856.1"/>
</dbReference>
<dbReference type="InterPro" id="IPR000203">
    <property type="entry name" value="GPS"/>
</dbReference>
<dbReference type="GO" id="GO:0007186">
    <property type="term" value="P:G protein-coupled receptor signaling pathway"/>
    <property type="evidence" value="ECO:0000318"/>
    <property type="project" value="GO_Central"/>
</dbReference>
<dbReference type="OMA" id="HIRICHI"/>
<evidence type="ECO:0000256" key="18">
    <source>
        <dbReference type="SAM" id="Phobius"/>
    </source>
</evidence>
<feature type="domain" description="G-protein coupled receptors family 2 profile 2" evidence="20">
    <location>
        <begin position="445"/>
        <end position="701"/>
    </location>
</feature>
<feature type="transmembrane region" description="Helical" evidence="18">
    <location>
        <begin position="447"/>
        <end position="470"/>
    </location>
</feature>
<comment type="similarity">
    <text evidence="2">Belongs to the G-protein coupled receptor 2 family. Adhesion G-protein coupled receptor (ADGR) subfamily.</text>
</comment>
<dbReference type="GO" id="GO:0016324">
    <property type="term" value="C:apical plasma membrane"/>
    <property type="evidence" value="ECO:0007669"/>
    <property type="project" value="UniProtKB-SubCell"/>
</dbReference>
<evidence type="ECO:0000256" key="12">
    <source>
        <dbReference type="ARBA" id="ARBA00023180"/>
    </source>
</evidence>
<evidence type="ECO:0000256" key="1">
    <source>
        <dbReference type="ARBA" id="ARBA00004424"/>
    </source>
</evidence>
<evidence type="ECO:0000313" key="22">
    <source>
        <dbReference type="Proteomes" id="UP000018468"/>
    </source>
</evidence>
<dbReference type="GeneTree" id="ENSGT00940000164851"/>
<evidence type="ECO:0000313" key="21">
    <source>
        <dbReference type="Ensembl" id="ENSLOCP00000004604.1"/>
    </source>
</evidence>
<feature type="compositionally biased region" description="Low complexity" evidence="17">
    <location>
        <begin position="743"/>
        <end position="757"/>
    </location>
</feature>
<reference evidence="22" key="1">
    <citation type="submission" date="2011-12" db="EMBL/GenBank/DDBJ databases">
        <title>The Draft Genome of Lepisosteus oculatus.</title>
        <authorList>
            <consortium name="The Broad Institute Genome Assembly &amp; Analysis Group"/>
            <consortium name="Computational R&amp;D Group"/>
            <consortium name="and Sequencing Platform"/>
            <person name="Di Palma F."/>
            <person name="Alfoldi J."/>
            <person name="Johnson J."/>
            <person name="Berlin A."/>
            <person name="Gnerre S."/>
            <person name="Jaffe D."/>
            <person name="MacCallum I."/>
            <person name="Young S."/>
            <person name="Walker B.J."/>
            <person name="Lander E.S."/>
            <person name="Lindblad-Toh K."/>
        </authorList>
    </citation>
    <scope>NUCLEOTIDE SEQUENCE [LARGE SCALE GENOMIC DNA]</scope>
</reference>
<dbReference type="Pfam" id="PF00002">
    <property type="entry name" value="7tm_2"/>
    <property type="match status" value="1"/>
</dbReference>
<organism evidence="21 22">
    <name type="scientific">Lepisosteus oculatus</name>
    <name type="common">Spotted gar</name>
    <dbReference type="NCBI Taxonomy" id="7918"/>
    <lineage>
        <taxon>Eukaryota</taxon>
        <taxon>Metazoa</taxon>
        <taxon>Chordata</taxon>
        <taxon>Craniata</taxon>
        <taxon>Vertebrata</taxon>
        <taxon>Euteleostomi</taxon>
        <taxon>Actinopterygii</taxon>
        <taxon>Neopterygii</taxon>
        <taxon>Holostei</taxon>
        <taxon>Semionotiformes</taxon>
        <taxon>Lepisosteidae</taxon>
        <taxon>Lepisosteus</taxon>
    </lineage>
</organism>
<keyword evidence="11" id="KW-0675">Receptor</keyword>
<dbReference type="InterPro" id="IPR046338">
    <property type="entry name" value="GAIN_dom_sf"/>
</dbReference>
<protein>
    <recommendedName>
        <fullName evidence="14">Adhesion G-protein coupled receptor G2</fullName>
    </recommendedName>
    <alternativeName>
        <fullName evidence="15">G-protein coupled receptor 64</fullName>
    </alternativeName>
</protein>
<keyword evidence="10" id="KW-1015">Disulfide bond</keyword>